<dbReference type="PANTHER" id="PTHR11373">
    <property type="entry name" value="DEOXYNUCLEOSIDE TRIPHOSPHATE TRIPHOSPHOHYDROLASE"/>
    <property type="match status" value="1"/>
</dbReference>
<dbReference type="AlphaFoldDB" id="G0R617"/>
<protein>
    <submittedName>
        <fullName evidence="2">SAM domain and HD domain 1</fullName>
        <ecNumber evidence="2">3.1.5.1</ecNumber>
    </submittedName>
</protein>
<dbReference type="GO" id="GO:0008832">
    <property type="term" value="F:dGTPase activity"/>
    <property type="evidence" value="ECO:0007669"/>
    <property type="project" value="UniProtKB-EC"/>
</dbReference>
<dbReference type="GO" id="GO:0006203">
    <property type="term" value="P:dGTP catabolic process"/>
    <property type="evidence" value="ECO:0007669"/>
    <property type="project" value="TreeGrafter"/>
</dbReference>
<name>G0R617_ICHMU</name>
<gene>
    <name evidence="2" type="ORF">IMG5_202000</name>
</gene>
<dbReference type="CDD" id="cd00077">
    <property type="entry name" value="HDc"/>
    <property type="match status" value="1"/>
</dbReference>
<dbReference type="EC" id="3.1.5.1" evidence="2"/>
<reference evidence="2 3" key="1">
    <citation type="submission" date="2011-07" db="EMBL/GenBank/DDBJ databases">
        <authorList>
            <person name="Coyne R."/>
            <person name="Brami D."/>
            <person name="Johnson J."/>
            <person name="Hostetler J."/>
            <person name="Hannick L."/>
            <person name="Clark T."/>
            <person name="Cassidy-Hanley D."/>
            <person name="Inman J."/>
        </authorList>
    </citation>
    <scope>NUCLEOTIDE SEQUENCE [LARGE SCALE GENOMIC DNA]</scope>
    <source>
        <strain evidence="2 3">G5</strain>
    </source>
</reference>
<dbReference type="eggNOG" id="KOG2681">
    <property type="taxonomic scope" value="Eukaryota"/>
</dbReference>
<organism evidence="2 3">
    <name type="scientific">Ichthyophthirius multifiliis</name>
    <name type="common">White spot disease agent</name>
    <name type="synonym">Ich</name>
    <dbReference type="NCBI Taxonomy" id="5932"/>
    <lineage>
        <taxon>Eukaryota</taxon>
        <taxon>Sar</taxon>
        <taxon>Alveolata</taxon>
        <taxon>Ciliophora</taxon>
        <taxon>Intramacronucleata</taxon>
        <taxon>Oligohymenophorea</taxon>
        <taxon>Hymenostomatida</taxon>
        <taxon>Ophryoglenina</taxon>
        <taxon>Ichthyophthirius</taxon>
    </lineage>
</organism>
<dbReference type="RefSeq" id="XP_004023967.1">
    <property type="nucleotide sequence ID" value="XM_004023918.1"/>
</dbReference>
<dbReference type="InParanoid" id="G0R617"/>
<dbReference type="InterPro" id="IPR003607">
    <property type="entry name" value="HD/PDEase_dom"/>
</dbReference>
<dbReference type="InterPro" id="IPR006674">
    <property type="entry name" value="HD_domain"/>
</dbReference>
<sequence length="514" mass="60682">MSNKCSILSQNQSHLYYVNSNSNSIPFKQQGQDEYRKISDPVHQLIELPAQIWRIIDTPQFQRLRNIKQLGITSFVFNGANHTRFEHSLGVAYLAQQYMTQILLNHHNNYKELNFEDEKGFYKAQLLVTIAGLCHDLGHGPFSHMFDNLLMPLLGEKHWSHEQGSCDMLKFLLEENGFNQQENLIYFKGVNFDPNKGDLDVILDMIIGINNEQRLQKYKGKYPMWIFDIVNNKNTTIDVDKFDYLSRDPLCLGIRHQFQCDFLFKESRIIDDNICYNSKIHCEIYELFQTRYKMFKNAYLHRVAQGIEYMLCDALEKANSVYNFRNIVKDMKQYQKLTDRILEDIVFSENQELKESREILERIFKRNLYKFVCEFVCGIDEKITKEEVFEGLQKYLNQKDSQLEKFIRVSISRVSYCMNNLDPVRKVMFFAPSKIQKCGFLDPDTVSLLTPKSFGEKIVRIYVVNNKDVGFIQDIREAFCKYVKIEKKKEIGNYIKKNQDQDLINNSPYKKLCI</sequence>
<dbReference type="GeneID" id="14903135"/>
<dbReference type="STRING" id="857967.G0R617"/>
<dbReference type="OMA" id="QVHGYIK"/>
<dbReference type="Pfam" id="PF01966">
    <property type="entry name" value="HD"/>
    <property type="match status" value="1"/>
</dbReference>
<proteinExistence type="predicted"/>
<dbReference type="SMART" id="SM00471">
    <property type="entry name" value="HDc"/>
    <property type="match status" value="1"/>
</dbReference>
<dbReference type="SUPFAM" id="SSF109604">
    <property type="entry name" value="HD-domain/PDEase-like"/>
    <property type="match status" value="1"/>
</dbReference>
<dbReference type="PANTHER" id="PTHR11373:SF4">
    <property type="entry name" value="DEOXYNUCLEOSIDE TRIPHOSPHATE TRIPHOSPHOHYDROLASE SAMHD1"/>
    <property type="match status" value="1"/>
</dbReference>
<feature type="domain" description="HD/PDEase" evidence="1">
    <location>
        <begin position="80"/>
        <end position="254"/>
    </location>
</feature>
<dbReference type="EMBL" id="GL984388">
    <property type="protein sequence ID" value="EGR27083.1"/>
    <property type="molecule type" value="Genomic_DNA"/>
</dbReference>
<dbReference type="GO" id="GO:0005634">
    <property type="term" value="C:nucleus"/>
    <property type="evidence" value="ECO:0007669"/>
    <property type="project" value="TreeGrafter"/>
</dbReference>
<evidence type="ECO:0000313" key="3">
    <source>
        <dbReference type="Proteomes" id="UP000008983"/>
    </source>
</evidence>
<evidence type="ECO:0000313" key="2">
    <source>
        <dbReference type="EMBL" id="EGR27083.1"/>
    </source>
</evidence>
<keyword evidence="3" id="KW-1185">Reference proteome</keyword>
<dbReference type="Proteomes" id="UP000008983">
    <property type="component" value="Unassembled WGS sequence"/>
</dbReference>
<accession>G0R617</accession>
<evidence type="ECO:0000259" key="1">
    <source>
        <dbReference type="SMART" id="SM00471"/>
    </source>
</evidence>
<dbReference type="Gene3D" id="3.30.70.2760">
    <property type="match status" value="1"/>
</dbReference>
<dbReference type="FunCoup" id="G0R617">
    <property type="interactions" value="145"/>
</dbReference>
<dbReference type="OrthoDB" id="9991235at2759"/>
<keyword evidence="2" id="KW-0378">Hydrolase</keyword>
<dbReference type="Gene3D" id="1.10.3210.10">
    <property type="entry name" value="Hypothetical protein af1432"/>
    <property type="match status" value="1"/>
</dbReference>
<dbReference type="InterPro" id="IPR050135">
    <property type="entry name" value="dGTPase-like"/>
</dbReference>